<dbReference type="InterPro" id="IPR036866">
    <property type="entry name" value="RibonucZ/Hydroxyglut_hydro"/>
</dbReference>
<gene>
    <name evidence="2" type="ORF">ABEU20_001260</name>
</gene>
<dbReference type="InterPro" id="IPR036388">
    <property type="entry name" value="WH-like_DNA-bd_sf"/>
</dbReference>
<dbReference type="SMART" id="SM00849">
    <property type="entry name" value="Lactamase_B"/>
    <property type="match status" value="1"/>
</dbReference>
<evidence type="ECO:0000313" key="3">
    <source>
        <dbReference type="Proteomes" id="UP001629745"/>
    </source>
</evidence>
<feature type="domain" description="Metallo-beta-lactamase" evidence="1">
    <location>
        <begin position="29"/>
        <end position="238"/>
    </location>
</feature>
<evidence type="ECO:0000313" key="2">
    <source>
        <dbReference type="EMBL" id="MFM1722701.1"/>
    </source>
</evidence>
<protein>
    <submittedName>
        <fullName evidence="2">MBL fold metallo-hydrolase</fullName>
    </submittedName>
</protein>
<reference evidence="2 3" key="1">
    <citation type="submission" date="2023-11" db="EMBL/GenBank/DDBJ databases">
        <authorList>
            <person name="Val-Calvo J."/>
            <person name="Scortti M."/>
            <person name="Vazquez-Boland J."/>
        </authorList>
    </citation>
    <scope>NUCLEOTIDE SEQUENCE [LARGE SCALE GENOMIC DNA]</scope>
    <source>
        <strain evidence="2 3">PAM 2766</strain>
    </source>
</reference>
<dbReference type="Proteomes" id="UP001629745">
    <property type="component" value="Unassembled WGS sequence"/>
</dbReference>
<comment type="caution">
    <text evidence="2">The sequence shown here is derived from an EMBL/GenBank/DDBJ whole genome shotgun (WGS) entry which is preliminary data.</text>
</comment>
<dbReference type="Pfam" id="PF00753">
    <property type="entry name" value="Lactamase_B"/>
    <property type="match status" value="1"/>
</dbReference>
<keyword evidence="3" id="KW-1185">Reference proteome</keyword>
<dbReference type="PANTHER" id="PTHR23131">
    <property type="entry name" value="ENDORIBONUCLEASE LACTB2"/>
    <property type="match status" value="1"/>
</dbReference>
<proteinExistence type="predicted"/>
<organism evidence="2 3">
    <name type="scientific">Rhodococcus parequi</name>
    <dbReference type="NCBI Taxonomy" id="3137122"/>
    <lineage>
        <taxon>Bacteria</taxon>
        <taxon>Bacillati</taxon>
        <taxon>Actinomycetota</taxon>
        <taxon>Actinomycetes</taxon>
        <taxon>Mycobacteriales</taxon>
        <taxon>Nocardiaceae</taxon>
        <taxon>Rhodococcus</taxon>
    </lineage>
</organism>
<dbReference type="InterPro" id="IPR050662">
    <property type="entry name" value="Sec-metab_biosynth-thioest"/>
</dbReference>
<dbReference type="PANTHER" id="PTHR23131:SF4">
    <property type="entry name" value="METALLO-BETA-LACTAMASE SUPERFAMILY POTEIN"/>
    <property type="match status" value="1"/>
</dbReference>
<dbReference type="Gene3D" id="1.10.10.10">
    <property type="entry name" value="Winged helix-like DNA-binding domain superfamily/Winged helix DNA-binding domain"/>
    <property type="match status" value="1"/>
</dbReference>
<sequence>MTHWTAPGAHEVSPGVFRIPLPLPEGPPAINVYAIVDGDDVVLIDSGWATENGARHLAQGLERIGFEPSGISRFLITHWHTDHYSQALELRRRHGTPISLGIGERATVEWHAAAAADGRAASGAEAALARAGAYDMIGMLQGVPDVGVELPDQWIEGSPRIDLQHRTLVAIPTPGHTNGHYSFWDPEARLFFTGDHVLPRITTWIGLETAPNRLPLGDYLASLLLVQTMPEAQLLPAHGPTAPSASQRARELIDHHHTRLGLTLDALPTRPVTAFEVAHRLRWTRHDHRLDELPHPLQPYAVVETVAHLDVLVARGAVQCAESDGVALYSN</sequence>
<dbReference type="InterPro" id="IPR001279">
    <property type="entry name" value="Metallo-B-lactamas"/>
</dbReference>
<dbReference type="EMBL" id="JBDLNV010000002">
    <property type="protein sequence ID" value="MFM1722701.1"/>
    <property type="molecule type" value="Genomic_DNA"/>
</dbReference>
<dbReference type="SUPFAM" id="SSF56281">
    <property type="entry name" value="Metallo-hydrolase/oxidoreductase"/>
    <property type="match status" value="1"/>
</dbReference>
<dbReference type="RefSeq" id="WP_420163287.1">
    <property type="nucleotide sequence ID" value="NZ_JBDLNV010000002.1"/>
</dbReference>
<accession>A0ABW9FAZ7</accession>
<evidence type="ECO:0000259" key="1">
    <source>
        <dbReference type="SMART" id="SM00849"/>
    </source>
</evidence>
<name>A0ABW9FAZ7_9NOCA</name>
<dbReference type="Gene3D" id="3.60.15.10">
    <property type="entry name" value="Ribonuclease Z/Hydroxyacylglutathione hydrolase-like"/>
    <property type="match status" value="1"/>
</dbReference>